<dbReference type="Proteomes" id="UP000569732">
    <property type="component" value="Unassembled WGS sequence"/>
</dbReference>
<dbReference type="SUPFAM" id="SSF47413">
    <property type="entry name" value="lambda repressor-like DNA-binding domains"/>
    <property type="match status" value="1"/>
</dbReference>
<feature type="domain" description="HTH cro/C1-type" evidence="2">
    <location>
        <begin position="7"/>
        <end position="61"/>
    </location>
</feature>
<evidence type="ECO:0000256" key="1">
    <source>
        <dbReference type="ARBA" id="ARBA00023125"/>
    </source>
</evidence>
<dbReference type="SMART" id="SM00530">
    <property type="entry name" value="HTH_XRE"/>
    <property type="match status" value="1"/>
</dbReference>
<dbReference type="GO" id="GO:0003677">
    <property type="term" value="F:DNA binding"/>
    <property type="evidence" value="ECO:0007669"/>
    <property type="project" value="UniProtKB-KW"/>
</dbReference>
<dbReference type="PROSITE" id="PS50943">
    <property type="entry name" value="HTH_CROC1"/>
    <property type="match status" value="1"/>
</dbReference>
<evidence type="ECO:0000313" key="4">
    <source>
        <dbReference type="Proteomes" id="UP000569732"/>
    </source>
</evidence>
<dbReference type="EMBL" id="JACCKB010000154">
    <property type="protein sequence ID" value="NYZ69813.1"/>
    <property type="molecule type" value="Genomic_DNA"/>
</dbReference>
<organism evidence="3 4">
    <name type="scientific">Spartinivicinus marinus</name>
    <dbReference type="NCBI Taxonomy" id="2994442"/>
    <lineage>
        <taxon>Bacteria</taxon>
        <taxon>Pseudomonadati</taxon>
        <taxon>Pseudomonadota</taxon>
        <taxon>Gammaproteobacteria</taxon>
        <taxon>Oceanospirillales</taxon>
        <taxon>Zooshikellaceae</taxon>
        <taxon>Spartinivicinus</taxon>
    </lineage>
</organism>
<dbReference type="CDD" id="cd00093">
    <property type="entry name" value="HTH_XRE"/>
    <property type="match status" value="1"/>
</dbReference>
<accession>A0A853I930</accession>
<comment type="caution">
    <text evidence="3">The sequence shown here is derived from an EMBL/GenBank/DDBJ whole genome shotgun (WGS) entry which is preliminary data.</text>
</comment>
<dbReference type="AlphaFoldDB" id="A0A853I930"/>
<protein>
    <submittedName>
        <fullName evidence="3">Helix-turn-helix transcriptional regulator</fullName>
    </submittedName>
</protein>
<keyword evidence="1" id="KW-0238">DNA-binding</keyword>
<evidence type="ECO:0000259" key="2">
    <source>
        <dbReference type="PROSITE" id="PS50943"/>
    </source>
</evidence>
<keyword evidence="4" id="KW-1185">Reference proteome</keyword>
<dbReference type="InterPro" id="IPR049639">
    <property type="entry name" value="RstR"/>
</dbReference>
<dbReference type="Gene3D" id="1.10.260.40">
    <property type="entry name" value="lambda repressor-like DNA-binding domains"/>
    <property type="match status" value="1"/>
</dbReference>
<evidence type="ECO:0000313" key="3">
    <source>
        <dbReference type="EMBL" id="NYZ69813.1"/>
    </source>
</evidence>
<reference evidence="3 4" key="1">
    <citation type="submission" date="2020-07" db="EMBL/GenBank/DDBJ databases">
        <title>Endozoicomonas sp. nov., isolated from sediment.</title>
        <authorList>
            <person name="Gu T."/>
        </authorList>
    </citation>
    <scope>NUCLEOTIDE SEQUENCE [LARGE SCALE GENOMIC DNA]</scope>
    <source>
        <strain evidence="3 4">SM1973</strain>
    </source>
</reference>
<dbReference type="InterPro" id="IPR010982">
    <property type="entry name" value="Lambda_DNA-bd_dom_sf"/>
</dbReference>
<dbReference type="NCBIfam" id="NF041951">
    <property type="entry name" value="phage_RstR"/>
    <property type="match status" value="1"/>
</dbReference>
<name>A0A853I930_9GAMM</name>
<gene>
    <name evidence="3" type="ORF">H0A36_27765</name>
</gene>
<dbReference type="PANTHER" id="PTHR46558">
    <property type="entry name" value="TRACRIPTIONAL REGULATORY PROTEIN-RELATED-RELATED"/>
    <property type="match status" value="1"/>
</dbReference>
<dbReference type="InterPro" id="IPR001387">
    <property type="entry name" value="Cro/C1-type_HTH"/>
</dbReference>
<dbReference type="PANTHER" id="PTHR46558:SF11">
    <property type="entry name" value="HTH-TYPE TRANSCRIPTIONAL REGULATOR XRE"/>
    <property type="match status" value="1"/>
</dbReference>
<sequence length="112" mass="12577">MSFSKRLTTVRKGKGLTQQQMAEVIGIHLSQVKRYESGETQPSLDVLRKIALALNVSADTLLFDEEERGPSEGFRMQFEAITQFSDDEKIVAKQVLDSLILQHTANRLAAKK</sequence>
<proteinExistence type="predicted"/>
<dbReference type="Pfam" id="PF01381">
    <property type="entry name" value="HTH_3"/>
    <property type="match status" value="1"/>
</dbReference>